<name>A0A841K350_9BACT</name>
<dbReference type="EC" id="2.3.1.118" evidence="2"/>
<keyword evidence="2" id="KW-0012">Acyltransferase</keyword>
<dbReference type="OrthoDB" id="7181050at2"/>
<dbReference type="Proteomes" id="UP000538666">
    <property type="component" value="Unassembled WGS sequence"/>
</dbReference>
<accession>A0A841K350</accession>
<dbReference type="SUPFAM" id="SSF54001">
    <property type="entry name" value="Cysteine proteinases"/>
    <property type="match status" value="1"/>
</dbReference>
<comment type="caution">
    <text evidence="2">The sequence shown here is derived from an EMBL/GenBank/DDBJ whole genome shotgun (WGS) entry which is preliminary data.</text>
</comment>
<protein>
    <submittedName>
        <fullName evidence="2">N-hydroxyarylamine O-acetyltransferase</fullName>
        <ecNumber evidence="2">2.3.1.118</ecNumber>
    </submittedName>
</protein>
<dbReference type="PANTHER" id="PTHR11786:SF0">
    <property type="entry name" value="ARYLAMINE N-ACETYLTRANSFERASE 4-RELATED"/>
    <property type="match status" value="1"/>
</dbReference>
<gene>
    <name evidence="2" type="ORF">HNQ77_002630</name>
</gene>
<reference evidence="2 3" key="1">
    <citation type="submission" date="2020-08" db="EMBL/GenBank/DDBJ databases">
        <title>Genomic Encyclopedia of Type Strains, Phase IV (KMG-IV): sequencing the most valuable type-strain genomes for metagenomic binning, comparative biology and taxonomic classification.</title>
        <authorList>
            <person name="Goeker M."/>
        </authorList>
    </citation>
    <scope>NUCLEOTIDE SEQUENCE [LARGE SCALE GENOMIC DNA]</scope>
    <source>
        <strain evidence="2 3">DSM 103733</strain>
    </source>
</reference>
<dbReference type="InterPro" id="IPR038765">
    <property type="entry name" value="Papain-like_cys_pep_sf"/>
</dbReference>
<dbReference type="PANTHER" id="PTHR11786">
    <property type="entry name" value="N-HYDROXYARYLAMINE O-ACETYLTRANSFERASE"/>
    <property type="match status" value="1"/>
</dbReference>
<dbReference type="Pfam" id="PF00797">
    <property type="entry name" value="Acetyltransf_2"/>
    <property type="match status" value="2"/>
</dbReference>
<dbReference type="GO" id="GO:0046990">
    <property type="term" value="F:N-hydroxyarylamine O-acetyltransferase activity"/>
    <property type="evidence" value="ECO:0007669"/>
    <property type="project" value="UniProtKB-EC"/>
</dbReference>
<dbReference type="Gene3D" id="3.30.2140.10">
    <property type="entry name" value="Arylamine N-acetyltransferase"/>
    <property type="match status" value="1"/>
</dbReference>
<organism evidence="2 3">
    <name type="scientific">Silvibacterium bohemicum</name>
    <dbReference type="NCBI Taxonomy" id="1577686"/>
    <lineage>
        <taxon>Bacteria</taxon>
        <taxon>Pseudomonadati</taxon>
        <taxon>Acidobacteriota</taxon>
        <taxon>Terriglobia</taxon>
        <taxon>Terriglobales</taxon>
        <taxon>Acidobacteriaceae</taxon>
        <taxon>Silvibacterium</taxon>
    </lineage>
</organism>
<evidence type="ECO:0000256" key="1">
    <source>
        <dbReference type="ARBA" id="ARBA00006547"/>
    </source>
</evidence>
<dbReference type="EMBL" id="JACHEK010000005">
    <property type="protein sequence ID" value="MBB6144674.1"/>
    <property type="molecule type" value="Genomic_DNA"/>
</dbReference>
<dbReference type="InterPro" id="IPR001447">
    <property type="entry name" value="Arylamine_N-AcTrfase"/>
</dbReference>
<sequence length="302" mass="34197">MGLDHATINAYLKRIGAERPDRADAAALRYLQERHVLSVPFDNLAFHLNESVPHSVEAVEKIVYRRRGGSCFENNTAFALLLQELGFHVALVYGRNYRDQMLCEQIGHVALWVQEQTSPLSEPAAGRQALCWKSQEAWLVDVGHGSNSRTPLRFDLRTPQADAHGSYLLSDAPEGDIDVLVNDSPIYRLEIRPRDAEFGIPSVWWHRTAPESPFATRLMCVLPRERGRATLFGNLLILQEDGRTTKKRLNTESDLREAYLSCFGMEFDRLPSLQISPGVEAKQVTQPIEVRVSRDRFGFPND</sequence>
<dbReference type="Gene3D" id="2.40.128.150">
    <property type="entry name" value="Cysteine proteinases"/>
    <property type="match status" value="1"/>
</dbReference>
<comment type="similarity">
    <text evidence="1">Belongs to the arylamine N-acetyltransferase family.</text>
</comment>
<evidence type="ECO:0000313" key="3">
    <source>
        <dbReference type="Proteomes" id="UP000538666"/>
    </source>
</evidence>
<evidence type="ECO:0000313" key="2">
    <source>
        <dbReference type="EMBL" id="MBB6144674.1"/>
    </source>
</evidence>
<dbReference type="AlphaFoldDB" id="A0A841K350"/>
<proteinExistence type="inferred from homology"/>
<keyword evidence="2" id="KW-0808">Transferase</keyword>
<keyword evidence="3" id="KW-1185">Reference proteome</keyword>